<comment type="similarity">
    <text evidence="2">Belongs to the methyl-accepting chemotaxis (MCP) protein family.</text>
</comment>
<dbReference type="GO" id="GO:0005886">
    <property type="term" value="C:plasma membrane"/>
    <property type="evidence" value="ECO:0007669"/>
    <property type="project" value="TreeGrafter"/>
</dbReference>
<evidence type="ECO:0000259" key="4">
    <source>
        <dbReference type="PROSITE" id="PS50111"/>
    </source>
</evidence>
<dbReference type="PROSITE" id="PS50111">
    <property type="entry name" value="CHEMOTAXIS_TRANSDUC_2"/>
    <property type="match status" value="1"/>
</dbReference>
<feature type="domain" description="Methyl-accepting transducer" evidence="4">
    <location>
        <begin position="1"/>
        <end position="65"/>
    </location>
</feature>
<dbReference type="GO" id="GO:0007165">
    <property type="term" value="P:signal transduction"/>
    <property type="evidence" value="ECO:0007669"/>
    <property type="project" value="UniProtKB-KW"/>
</dbReference>
<proteinExistence type="inferred from homology"/>
<dbReference type="InterPro" id="IPR004089">
    <property type="entry name" value="MCPsignal_dom"/>
</dbReference>
<dbReference type="PANTHER" id="PTHR43531:SF14">
    <property type="entry name" value="METHYL-ACCEPTING CHEMOTAXIS PROTEIN I-RELATED"/>
    <property type="match status" value="1"/>
</dbReference>
<organism evidence="5 6">
    <name type="scientific">Burkholderia cepacia</name>
    <name type="common">Pseudomonas cepacia</name>
    <dbReference type="NCBI Taxonomy" id="292"/>
    <lineage>
        <taxon>Bacteria</taxon>
        <taxon>Pseudomonadati</taxon>
        <taxon>Pseudomonadota</taxon>
        <taxon>Betaproteobacteria</taxon>
        <taxon>Burkholderiales</taxon>
        <taxon>Burkholderiaceae</taxon>
        <taxon>Burkholderia</taxon>
        <taxon>Burkholderia cepacia complex</taxon>
    </lineage>
</organism>
<name>A0A1B4Q0G3_BURCE</name>
<dbReference type="GO" id="GO:0006935">
    <property type="term" value="P:chemotaxis"/>
    <property type="evidence" value="ECO:0007669"/>
    <property type="project" value="TreeGrafter"/>
</dbReference>
<dbReference type="SUPFAM" id="SSF58104">
    <property type="entry name" value="Methyl-accepting chemotaxis protein (MCP) signaling domain"/>
    <property type="match status" value="1"/>
</dbReference>
<keyword evidence="3" id="KW-0807">Transducer</keyword>
<dbReference type="GO" id="GO:0004888">
    <property type="term" value="F:transmembrane signaling receptor activity"/>
    <property type="evidence" value="ECO:0007669"/>
    <property type="project" value="TreeGrafter"/>
</dbReference>
<evidence type="ECO:0000256" key="3">
    <source>
        <dbReference type="PROSITE-ProRule" id="PRU00284"/>
    </source>
</evidence>
<evidence type="ECO:0000256" key="2">
    <source>
        <dbReference type="ARBA" id="ARBA00029447"/>
    </source>
</evidence>
<dbReference type="Proteomes" id="UP000094776">
    <property type="component" value="Chromosome 2"/>
</dbReference>
<evidence type="ECO:0000256" key="1">
    <source>
        <dbReference type="ARBA" id="ARBA00022481"/>
    </source>
</evidence>
<dbReference type="InterPro" id="IPR051310">
    <property type="entry name" value="MCP_chemotaxis"/>
</dbReference>
<protein>
    <recommendedName>
        <fullName evidence="4">Methyl-accepting transducer domain-containing protein</fullName>
    </recommendedName>
</protein>
<accession>A0A1B4Q0G3</accession>
<dbReference type="Pfam" id="PF00015">
    <property type="entry name" value="MCPsignal"/>
    <property type="match status" value="1"/>
</dbReference>
<gene>
    <name evidence="5" type="ORF">WT26_27730</name>
</gene>
<evidence type="ECO:0000313" key="5">
    <source>
        <dbReference type="EMBL" id="AOK19664.1"/>
    </source>
</evidence>
<dbReference type="EMBL" id="CP013444">
    <property type="protein sequence ID" value="AOK19664.1"/>
    <property type="molecule type" value="Genomic_DNA"/>
</dbReference>
<evidence type="ECO:0000313" key="6">
    <source>
        <dbReference type="Proteomes" id="UP000094776"/>
    </source>
</evidence>
<keyword evidence="1" id="KW-0488">Methylation</keyword>
<dbReference type="Gene3D" id="1.10.287.950">
    <property type="entry name" value="Methyl-accepting chemotaxis protein"/>
    <property type="match status" value="1"/>
</dbReference>
<reference evidence="5 6" key="1">
    <citation type="submission" date="2015-12" db="EMBL/GenBank/DDBJ databases">
        <title>Diversity of Burkholderia near neighbor genomes.</title>
        <authorList>
            <person name="Sahl J."/>
            <person name="Wagner D."/>
            <person name="Keim P."/>
        </authorList>
    </citation>
    <scope>NUCLEOTIDE SEQUENCE [LARGE SCALE GENOMIC DNA]</scope>
    <source>
        <strain evidence="5 6">MSMB1184WGS</strain>
    </source>
</reference>
<dbReference type="AlphaFoldDB" id="A0A1B4Q0G3"/>
<dbReference type="PANTHER" id="PTHR43531">
    <property type="entry name" value="PROTEIN ICFG"/>
    <property type="match status" value="1"/>
</dbReference>
<sequence length="92" mass="9534">MASEVRSLAQRSSSAAKEIKELITASVQTIRDGSTLAGEAGKTMSDVTQAVARVTDIMGEIAAASAGVPVTSDERRVARRIFAHGVHVNAPA</sequence>